<feature type="compositionally biased region" description="Polar residues" evidence="1">
    <location>
        <begin position="371"/>
        <end position="395"/>
    </location>
</feature>
<evidence type="ECO:0000256" key="1">
    <source>
        <dbReference type="SAM" id="MobiDB-lite"/>
    </source>
</evidence>
<dbReference type="Proteomes" id="UP001212997">
    <property type="component" value="Unassembled WGS sequence"/>
</dbReference>
<feature type="compositionally biased region" description="Polar residues" evidence="1">
    <location>
        <begin position="321"/>
        <end position="332"/>
    </location>
</feature>
<proteinExistence type="predicted"/>
<evidence type="ECO:0000313" key="3">
    <source>
        <dbReference type="Proteomes" id="UP001212997"/>
    </source>
</evidence>
<accession>A0AAD5VAG8</accession>
<name>A0AAD5VAG8_9APHY</name>
<sequence length="694" mass="77562">MSSSTQDQWKTRARGTGDITYADGCLAGDIDGGTWVITTPNADWIPEVLVGRISISYHEDGRFGSADPTQWPQLYSPKFPHFCLMPRPPTSSYDTRNIMWESLTASNFNSAFGCALNAFGVASEYLITRLQPHVDDVLKRAQEYSDLHNSRGLRIRFTCAAMSDSFKRLSFPATFRDINRQLITVQRFWKESLAWLTWAQDKWEHFEPSPSADVPAAAVDHRFIGAYTTDPAVVQILMRAGVPVWLLRRPELILPTTVILKVVDATKASSIINTNDPKFTLYHGMIGDQALSVTCMGGHTYSDVEHVPHHDPDVSARPRISVSQPNKPSSSIGFAPLREDIAVGFPSEQTTSTGISVSSLSRFSAAIIPSQPNKKTTNASSRSSAPYKQSSTGSIRNPFIDPAHSDMPISSPTWAGSLRSCPEGVTPMRRWGYLFPDPGLFVTCTPERGTIFFSTWLGLRVAWVTLHENYPADVQPLTAQTWRDILGGLDGQVITSGRQSNTSTRKQKSQQALDHVFEIQDIGDASFIMAPPFLYRSHAFERGDVIPSDIRREILWEIYHLGFRAELLALDRHLVASRYSDQSSLDRDEFMRRQMVDAVCGGQLDLGSPALDDSAKALCSTNLQVRLPCLEGFRLIVVRWPFCPPNLVQINPLTDRGHVERNILSAERLIYQFYLRSFYLHTGRPALVPHSFPL</sequence>
<organism evidence="2 3">
    <name type="scientific">Meripilus lineatus</name>
    <dbReference type="NCBI Taxonomy" id="2056292"/>
    <lineage>
        <taxon>Eukaryota</taxon>
        <taxon>Fungi</taxon>
        <taxon>Dikarya</taxon>
        <taxon>Basidiomycota</taxon>
        <taxon>Agaricomycotina</taxon>
        <taxon>Agaricomycetes</taxon>
        <taxon>Polyporales</taxon>
        <taxon>Meripilaceae</taxon>
        <taxon>Meripilus</taxon>
    </lineage>
</organism>
<feature type="region of interest" description="Disordered" evidence="1">
    <location>
        <begin position="371"/>
        <end position="397"/>
    </location>
</feature>
<gene>
    <name evidence="2" type="ORF">NLI96_g2324</name>
</gene>
<comment type="caution">
    <text evidence="2">The sequence shown here is derived from an EMBL/GenBank/DDBJ whole genome shotgun (WGS) entry which is preliminary data.</text>
</comment>
<reference evidence="2" key="1">
    <citation type="submission" date="2022-07" db="EMBL/GenBank/DDBJ databases">
        <title>Genome Sequence of Physisporinus lineatus.</title>
        <authorList>
            <person name="Buettner E."/>
        </authorList>
    </citation>
    <scope>NUCLEOTIDE SEQUENCE</scope>
    <source>
        <strain evidence="2">VT162</strain>
    </source>
</reference>
<protein>
    <submittedName>
        <fullName evidence="2">Uncharacterized protein</fullName>
    </submittedName>
</protein>
<dbReference type="EMBL" id="JANAWD010000051">
    <property type="protein sequence ID" value="KAJ3489167.1"/>
    <property type="molecule type" value="Genomic_DNA"/>
</dbReference>
<keyword evidence="3" id="KW-1185">Reference proteome</keyword>
<dbReference type="AlphaFoldDB" id="A0AAD5VAG8"/>
<feature type="region of interest" description="Disordered" evidence="1">
    <location>
        <begin position="312"/>
        <end position="333"/>
    </location>
</feature>
<evidence type="ECO:0000313" key="2">
    <source>
        <dbReference type="EMBL" id="KAJ3489167.1"/>
    </source>
</evidence>